<evidence type="ECO:0000313" key="2">
    <source>
        <dbReference type="Proteomes" id="UP000198660"/>
    </source>
</evidence>
<evidence type="ECO:0000313" key="1">
    <source>
        <dbReference type="EMBL" id="SFT00546.1"/>
    </source>
</evidence>
<accession>A0A1I6UGE2</accession>
<gene>
    <name evidence="1" type="ORF">SAMN05444972_11641</name>
</gene>
<keyword evidence="2" id="KW-1185">Reference proteome</keyword>
<evidence type="ECO:0008006" key="3">
    <source>
        <dbReference type="Google" id="ProtNLM"/>
    </source>
</evidence>
<organism evidence="1 2">
    <name type="scientific">Marininema halotolerans</name>
    <dbReference type="NCBI Taxonomy" id="1155944"/>
    <lineage>
        <taxon>Bacteria</taxon>
        <taxon>Bacillati</taxon>
        <taxon>Bacillota</taxon>
        <taxon>Bacilli</taxon>
        <taxon>Bacillales</taxon>
        <taxon>Thermoactinomycetaceae</taxon>
        <taxon>Marininema</taxon>
    </lineage>
</organism>
<protein>
    <recommendedName>
        <fullName evidence="3">Phr family secreted Rap phosphatase inhibitor</fullName>
    </recommendedName>
</protein>
<reference evidence="2" key="1">
    <citation type="submission" date="2016-10" db="EMBL/GenBank/DDBJ databases">
        <authorList>
            <person name="Varghese N."/>
            <person name="Submissions S."/>
        </authorList>
    </citation>
    <scope>NUCLEOTIDE SEQUENCE [LARGE SCALE GENOMIC DNA]</scope>
    <source>
        <strain evidence="2">DSM 45789</strain>
    </source>
</reference>
<proteinExistence type="predicted"/>
<dbReference type="Proteomes" id="UP000198660">
    <property type="component" value="Unassembled WGS sequence"/>
</dbReference>
<dbReference type="AlphaFoldDB" id="A0A1I6UGE2"/>
<dbReference type="RefSeq" id="WP_176392138.1">
    <property type="nucleotide sequence ID" value="NZ_FPAA01000016.1"/>
</dbReference>
<name>A0A1I6UGE2_9BACL</name>
<dbReference type="EMBL" id="FPAA01000016">
    <property type="protein sequence ID" value="SFT00546.1"/>
    <property type="molecule type" value="Genomic_DNA"/>
</dbReference>
<sequence length="48" mass="5161">MKKLTMLSLIASILSFGVIFLCETTNTHLQAAPPIVIDKPGTEDPAPH</sequence>